<feature type="compositionally biased region" description="Pro residues" evidence="1">
    <location>
        <begin position="77"/>
        <end position="88"/>
    </location>
</feature>
<evidence type="ECO:0000256" key="1">
    <source>
        <dbReference type="SAM" id="MobiDB-lite"/>
    </source>
</evidence>
<dbReference type="OrthoDB" id="4843481at2"/>
<feature type="compositionally biased region" description="Basic and acidic residues" evidence="1">
    <location>
        <begin position="8"/>
        <end position="17"/>
    </location>
</feature>
<organism evidence="2 3">
    <name type="scientific">Knoellia subterranea KCTC 19937</name>
    <dbReference type="NCBI Taxonomy" id="1385521"/>
    <lineage>
        <taxon>Bacteria</taxon>
        <taxon>Bacillati</taxon>
        <taxon>Actinomycetota</taxon>
        <taxon>Actinomycetes</taxon>
        <taxon>Micrococcales</taxon>
        <taxon>Intrasporangiaceae</taxon>
        <taxon>Knoellia</taxon>
    </lineage>
</organism>
<feature type="region of interest" description="Disordered" evidence="1">
    <location>
        <begin position="1"/>
        <end position="32"/>
    </location>
</feature>
<proteinExistence type="predicted"/>
<dbReference type="Proteomes" id="UP000030011">
    <property type="component" value="Unassembled WGS sequence"/>
</dbReference>
<dbReference type="AlphaFoldDB" id="A0A0A0JRV2"/>
<name>A0A0A0JRV2_9MICO</name>
<sequence>MNDNVLSFDRDRDREPEYDYPYDDYGSYLGSPSREQDLGTFLELVVIEDQIVSRERKPVAGSEWEYVARELGRGRPVEPPTPPTPPAPPEHEQVLSWLSILVGGDDALVELDAGELPQEELDLSGLPNDTHERLRLVDAEVERVALLVFGAEVLTAARRLLVKTALAQPSFLKGVAGDDVLACATLTAVAKANDLVGQGRVVPVTLIRTLFNLKSAPNERVQAMIRAVAPQGAFLGGWRRPLLGVPVLGSPDLLVGSFRGAIVTARDAALALRATTPAVEA</sequence>
<protein>
    <submittedName>
        <fullName evidence="2">Uncharacterized protein</fullName>
    </submittedName>
</protein>
<dbReference type="EMBL" id="AVPK01000003">
    <property type="protein sequence ID" value="KGN38336.1"/>
    <property type="molecule type" value="Genomic_DNA"/>
</dbReference>
<evidence type="ECO:0000313" key="2">
    <source>
        <dbReference type="EMBL" id="KGN38336.1"/>
    </source>
</evidence>
<dbReference type="RefSeq" id="WP_035903766.1">
    <property type="nucleotide sequence ID" value="NZ_AVPK01000003.1"/>
</dbReference>
<dbReference type="eggNOG" id="ENOG5034AWH">
    <property type="taxonomic scope" value="Bacteria"/>
</dbReference>
<reference evidence="2 3" key="1">
    <citation type="submission" date="2013-08" db="EMBL/GenBank/DDBJ databases">
        <title>The genome sequence of Knoellia subterranea.</title>
        <authorList>
            <person name="Zhu W."/>
            <person name="Wang G."/>
        </authorList>
    </citation>
    <scope>NUCLEOTIDE SEQUENCE [LARGE SCALE GENOMIC DNA]</scope>
    <source>
        <strain evidence="2 3">KCTC 19937</strain>
    </source>
</reference>
<comment type="caution">
    <text evidence="2">The sequence shown here is derived from an EMBL/GenBank/DDBJ whole genome shotgun (WGS) entry which is preliminary data.</text>
</comment>
<keyword evidence="3" id="KW-1185">Reference proteome</keyword>
<feature type="region of interest" description="Disordered" evidence="1">
    <location>
        <begin position="71"/>
        <end position="91"/>
    </location>
</feature>
<dbReference type="STRING" id="1385521.N803_10605"/>
<accession>A0A0A0JRV2</accession>
<gene>
    <name evidence="2" type="ORF">N803_10605</name>
</gene>
<evidence type="ECO:0000313" key="3">
    <source>
        <dbReference type="Proteomes" id="UP000030011"/>
    </source>
</evidence>